<comment type="similarity">
    <text evidence="1">Belongs to the ABC transporter superfamily.</text>
</comment>
<dbReference type="GO" id="GO:0005524">
    <property type="term" value="F:ATP binding"/>
    <property type="evidence" value="ECO:0007669"/>
    <property type="project" value="UniProtKB-KW"/>
</dbReference>
<evidence type="ECO:0000256" key="4">
    <source>
        <dbReference type="ARBA" id="ARBA00022840"/>
    </source>
</evidence>
<keyword evidence="3" id="KW-0547">Nucleotide-binding</keyword>
<sequence length="121" mass="13849">KAEGKTIILTTHSMEEAEYLCDEIAIMDHGKIIAWDTPSRLIKSHCHGSYILLPRNALRLELERLPFPWTRRNNSVALEVAQLHEAMDTLLDLDVDLSEMSIHSPNLEDVFLTLTGRKLRD</sequence>
<organism evidence="5 6">
    <name type="scientific">Candidatus Desulfatifera sulfidica</name>
    <dbReference type="NCBI Taxonomy" id="2841691"/>
    <lineage>
        <taxon>Bacteria</taxon>
        <taxon>Pseudomonadati</taxon>
        <taxon>Thermodesulfobacteriota</taxon>
        <taxon>Desulfobulbia</taxon>
        <taxon>Desulfobulbales</taxon>
        <taxon>Desulfobulbaceae</taxon>
        <taxon>Candidatus Desulfatifera</taxon>
    </lineage>
</organism>
<reference evidence="5 6" key="1">
    <citation type="submission" date="2020-08" db="EMBL/GenBank/DDBJ databases">
        <title>Bridging the membrane lipid divide: bacteria of the FCB group superphylum have the potential to synthesize archaeal ether lipids.</title>
        <authorList>
            <person name="Villanueva L."/>
            <person name="Von Meijenfeldt F.A.B."/>
            <person name="Westbye A.B."/>
            <person name="Yadav S."/>
            <person name="Hopmans E.C."/>
            <person name="Dutilh B.E."/>
            <person name="Sinninghe Damste J.S."/>
        </authorList>
    </citation>
    <scope>NUCLEOTIDE SEQUENCE [LARGE SCALE GENOMIC DNA]</scope>
    <source>
        <strain evidence="5">NIOZ-UU81</strain>
    </source>
</reference>
<dbReference type="PANTHER" id="PTHR42711">
    <property type="entry name" value="ABC TRANSPORTER ATP-BINDING PROTEIN"/>
    <property type="match status" value="1"/>
</dbReference>
<evidence type="ECO:0000256" key="3">
    <source>
        <dbReference type="ARBA" id="ARBA00022741"/>
    </source>
</evidence>
<keyword evidence="4 5" id="KW-0067">ATP-binding</keyword>
<dbReference type="AlphaFoldDB" id="A0A8J6N9R8"/>
<gene>
    <name evidence="5" type="ORF">H8E79_03095</name>
</gene>
<evidence type="ECO:0000313" key="5">
    <source>
        <dbReference type="EMBL" id="MBC8208140.1"/>
    </source>
</evidence>
<evidence type="ECO:0000256" key="2">
    <source>
        <dbReference type="ARBA" id="ARBA00022448"/>
    </source>
</evidence>
<feature type="non-terminal residue" evidence="5">
    <location>
        <position position="1"/>
    </location>
</feature>
<dbReference type="EMBL" id="JACNLK010000029">
    <property type="protein sequence ID" value="MBC8208140.1"/>
    <property type="molecule type" value="Genomic_DNA"/>
</dbReference>
<evidence type="ECO:0000313" key="6">
    <source>
        <dbReference type="Proteomes" id="UP000599024"/>
    </source>
</evidence>
<keyword evidence="2" id="KW-0813">Transport</keyword>
<proteinExistence type="inferred from homology"/>
<accession>A0A8J6N9R8</accession>
<dbReference type="SUPFAM" id="SSF52540">
    <property type="entry name" value="P-loop containing nucleoside triphosphate hydrolases"/>
    <property type="match status" value="1"/>
</dbReference>
<comment type="caution">
    <text evidence="5">The sequence shown here is derived from an EMBL/GenBank/DDBJ whole genome shotgun (WGS) entry which is preliminary data.</text>
</comment>
<dbReference type="Proteomes" id="UP000599024">
    <property type="component" value="Unassembled WGS sequence"/>
</dbReference>
<dbReference type="InterPro" id="IPR050763">
    <property type="entry name" value="ABC_transporter_ATP-binding"/>
</dbReference>
<dbReference type="Gene3D" id="3.40.50.300">
    <property type="entry name" value="P-loop containing nucleotide triphosphate hydrolases"/>
    <property type="match status" value="1"/>
</dbReference>
<protein>
    <submittedName>
        <fullName evidence="5">ABC transporter ATP-binding protein</fullName>
    </submittedName>
</protein>
<dbReference type="PANTHER" id="PTHR42711:SF5">
    <property type="entry name" value="ABC TRANSPORTER ATP-BINDING PROTEIN NATA"/>
    <property type="match status" value="1"/>
</dbReference>
<evidence type="ECO:0000256" key="1">
    <source>
        <dbReference type="ARBA" id="ARBA00005417"/>
    </source>
</evidence>
<dbReference type="InterPro" id="IPR027417">
    <property type="entry name" value="P-loop_NTPase"/>
</dbReference>
<name>A0A8J6N9R8_9BACT</name>